<keyword evidence="1" id="KW-1133">Transmembrane helix</keyword>
<name>A0A6G6WB85_9ACTN</name>
<organism evidence="3 4">
    <name type="scientific">Nocardioides anomalus</name>
    <dbReference type="NCBI Taxonomy" id="2712223"/>
    <lineage>
        <taxon>Bacteria</taxon>
        <taxon>Bacillati</taxon>
        <taxon>Actinomycetota</taxon>
        <taxon>Actinomycetes</taxon>
        <taxon>Propionibacteriales</taxon>
        <taxon>Nocardioidaceae</taxon>
        <taxon>Nocardioides</taxon>
    </lineage>
</organism>
<feature type="domain" description="DUF4328" evidence="2">
    <location>
        <begin position="73"/>
        <end position="213"/>
    </location>
</feature>
<feature type="transmembrane region" description="Helical" evidence="1">
    <location>
        <begin position="149"/>
        <end position="171"/>
    </location>
</feature>
<proteinExistence type="predicted"/>
<dbReference type="EMBL" id="CP049257">
    <property type="protein sequence ID" value="QIG42413.1"/>
    <property type="molecule type" value="Genomic_DNA"/>
</dbReference>
<dbReference type="KEGG" id="nano:G5V58_06185"/>
<feature type="transmembrane region" description="Helical" evidence="1">
    <location>
        <begin position="73"/>
        <end position="97"/>
    </location>
</feature>
<evidence type="ECO:0000259" key="2">
    <source>
        <dbReference type="Pfam" id="PF14219"/>
    </source>
</evidence>
<dbReference type="Pfam" id="PF14219">
    <property type="entry name" value="DUF4328"/>
    <property type="match status" value="1"/>
</dbReference>
<gene>
    <name evidence="3" type="ORF">G5V58_06185</name>
</gene>
<dbReference type="RefSeq" id="WP_165229886.1">
    <property type="nucleotide sequence ID" value="NZ_CP049257.1"/>
</dbReference>
<evidence type="ECO:0000313" key="4">
    <source>
        <dbReference type="Proteomes" id="UP000502996"/>
    </source>
</evidence>
<dbReference type="InterPro" id="IPR025565">
    <property type="entry name" value="DUF4328"/>
</dbReference>
<keyword evidence="1" id="KW-0812">Transmembrane</keyword>
<feature type="transmembrane region" description="Helical" evidence="1">
    <location>
        <begin position="191"/>
        <end position="212"/>
    </location>
</feature>
<dbReference type="AlphaFoldDB" id="A0A6G6WB85"/>
<keyword evidence="1" id="KW-0472">Membrane</keyword>
<accession>A0A6G6WB85</accession>
<evidence type="ECO:0000313" key="3">
    <source>
        <dbReference type="EMBL" id="QIG42413.1"/>
    </source>
</evidence>
<evidence type="ECO:0000256" key="1">
    <source>
        <dbReference type="SAM" id="Phobius"/>
    </source>
</evidence>
<dbReference type="Proteomes" id="UP000502996">
    <property type="component" value="Chromosome"/>
</dbReference>
<keyword evidence="4" id="KW-1185">Reference proteome</keyword>
<feature type="transmembrane region" description="Helical" evidence="1">
    <location>
        <begin position="117"/>
        <end position="137"/>
    </location>
</feature>
<reference evidence="3 4" key="1">
    <citation type="submission" date="2020-02" db="EMBL/GenBank/DDBJ databases">
        <title>Full genome sequence of Nocardioides sp. R-3366.</title>
        <authorList>
            <person name="Im W.-T."/>
        </authorList>
    </citation>
    <scope>NUCLEOTIDE SEQUENCE [LARGE SCALE GENOMIC DNA]</scope>
    <source>
        <strain evidence="3 4">R-3366</strain>
    </source>
</reference>
<feature type="transmembrane region" description="Helical" evidence="1">
    <location>
        <begin position="29"/>
        <end position="52"/>
    </location>
</feature>
<sequence length="231" mass="24220">MSHTHPPHAAAAYYPTGGPTAGGPRDLTALGVLAFVSAAVATACTCASAMVLGRAARIRSEQGLDALDWSLGVYYAGAVLGAISLLAGWVTGSLWLHRARANAIALDPDRPQPLGGGWAWGGWLTPVLALWFPLKMVRDVRRATTPRASAGLLGFWWALFLATEIGLWASFNLQGDALARFDHAATAHQMSVMTAAVMVAALAGWGEVLRAVTTEQHARMYAAPPPVPSAA</sequence>
<protein>
    <submittedName>
        <fullName evidence="3">DUF4328 domain-containing protein</fullName>
    </submittedName>
</protein>